<dbReference type="Proteomes" id="UP001176961">
    <property type="component" value="Unassembled WGS sequence"/>
</dbReference>
<organism evidence="3 4">
    <name type="scientific">Cylicocyclus nassatus</name>
    <name type="common">Nematode worm</name>
    <dbReference type="NCBI Taxonomy" id="53992"/>
    <lineage>
        <taxon>Eukaryota</taxon>
        <taxon>Metazoa</taxon>
        <taxon>Ecdysozoa</taxon>
        <taxon>Nematoda</taxon>
        <taxon>Chromadorea</taxon>
        <taxon>Rhabditida</taxon>
        <taxon>Rhabditina</taxon>
        <taxon>Rhabditomorpha</taxon>
        <taxon>Strongyloidea</taxon>
        <taxon>Strongylidae</taxon>
        <taxon>Cylicocyclus</taxon>
    </lineage>
</organism>
<evidence type="ECO:0000256" key="1">
    <source>
        <dbReference type="SAM" id="MobiDB-lite"/>
    </source>
</evidence>
<dbReference type="EMBL" id="CATQJL010000001">
    <property type="protein sequence ID" value="CAJ0589352.1"/>
    <property type="molecule type" value="Genomic_DNA"/>
</dbReference>
<accession>A0AA36DNP1</accession>
<keyword evidence="2" id="KW-1133">Transmembrane helix</keyword>
<protein>
    <submittedName>
        <fullName evidence="3">Uncharacterized protein</fullName>
    </submittedName>
</protein>
<keyword evidence="2" id="KW-0472">Membrane</keyword>
<sequence length="54" mass="5931">MEWNMVFYISTAIALLPLIVFNVWGSAEVQWWASQKASTASKKTTKGEAPASIA</sequence>
<evidence type="ECO:0000313" key="3">
    <source>
        <dbReference type="EMBL" id="CAJ0589352.1"/>
    </source>
</evidence>
<keyword evidence="2" id="KW-0812">Transmembrane</keyword>
<evidence type="ECO:0000256" key="2">
    <source>
        <dbReference type="SAM" id="Phobius"/>
    </source>
</evidence>
<feature type="region of interest" description="Disordered" evidence="1">
    <location>
        <begin position="34"/>
        <end position="54"/>
    </location>
</feature>
<reference evidence="3" key="1">
    <citation type="submission" date="2023-07" db="EMBL/GenBank/DDBJ databases">
        <authorList>
            <consortium name="CYATHOMIX"/>
        </authorList>
    </citation>
    <scope>NUCLEOTIDE SEQUENCE</scope>
    <source>
        <strain evidence="3">N/A</strain>
    </source>
</reference>
<evidence type="ECO:0000313" key="4">
    <source>
        <dbReference type="Proteomes" id="UP001176961"/>
    </source>
</evidence>
<feature type="transmembrane region" description="Helical" evidence="2">
    <location>
        <begin position="6"/>
        <end position="25"/>
    </location>
</feature>
<dbReference type="AlphaFoldDB" id="A0AA36DNP1"/>
<proteinExistence type="predicted"/>
<keyword evidence="4" id="KW-1185">Reference proteome</keyword>
<name>A0AA36DNP1_CYLNA</name>
<comment type="caution">
    <text evidence="3">The sequence shown here is derived from an EMBL/GenBank/DDBJ whole genome shotgun (WGS) entry which is preliminary data.</text>
</comment>
<gene>
    <name evidence="3" type="ORF">CYNAS_LOCUS1335</name>
</gene>